<sequence length="74" mass="8495">MADEKSRNKDHDRSFIVDFDNICSTPKCAAIDFNLPTLDSVVLFIYIKINDEITLLFNFQNIIALHYLGFLIIG</sequence>
<reference evidence="1" key="2">
    <citation type="submission" date="2020-05" db="UniProtKB">
        <authorList>
            <consortium name="EnsemblMetazoa"/>
        </authorList>
    </citation>
    <scope>IDENTIFICATION</scope>
    <source>
        <strain evidence="1">IAEA</strain>
    </source>
</reference>
<reference evidence="2" key="1">
    <citation type="submission" date="2015-01" db="EMBL/GenBank/DDBJ databases">
        <authorList>
            <person name="Aksoy S."/>
            <person name="Warren W."/>
            <person name="Wilson R.K."/>
        </authorList>
    </citation>
    <scope>NUCLEOTIDE SEQUENCE [LARGE SCALE GENOMIC DNA]</scope>
    <source>
        <strain evidence="2">IAEA</strain>
    </source>
</reference>
<protein>
    <submittedName>
        <fullName evidence="1">Uncharacterized protein</fullName>
    </submittedName>
</protein>
<accession>A0A1B0B8F6</accession>
<evidence type="ECO:0000313" key="2">
    <source>
        <dbReference type="Proteomes" id="UP000092460"/>
    </source>
</evidence>
<evidence type="ECO:0000313" key="1">
    <source>
        <dbReference type="EnsemblMetazoa" id="GPPI022259-PA"/>
    </source>
</evidence>
<dbReference type="EnsemblMetazoa" id="GPPI022259-RA">
    <property type="protein sequence ID" value="GPPI022259-PA"/>
    <property type="gene ID" value="GPPI022259"/>
</dbReference>
<keyword evidence="2" id="KW-1185">Reference proteome</keyword>
<dbReference type="AlphaFoldDB" id="A0A1B0B8F6"/>
<dbReference type="EMBL" id="JXJN01009924">
    <property type="status" value="NOT_ANNOTATED_CDS"/>
    <property type="molecule type" value="Genomic_DNA"/>
</dbReference>
<organism evidence="1 2">
    <name type="scientific">Glossina palpalis gambiensis</name>
    <dbReference type="NCBI Taxonomy" id="67801"/>
    <lineage>
        <taxon>Eukaryota</taxon>
        <taxon>Metazoa</taxon>
        <taxon>Ecdysozoa</taxon>
        <taxon>Arthropoda</taxon>
        <taxon>Hexapoda</taxon>
        <taxon>Insecta</taxon>
        <taxon>Pterygota</taxon>
        <taxon>Neoptera</taxon>
        <taxon>Endopterygota</taxon>
        <taxon>Diptera</taxon>
        <taxon>Brachycera</taxon>
        <taxon>Muscomorpha</taxon>
        <taxon>Hippoboscoidea</taxon>
        <taxon>Glossinidae</taxon>
        <taxon>Glossina</taxon>
    </lineage>
</organism>
<name>A0A1B0B8F6_9MUSC</name>
<proteinExistence type="predicted"/>
<dbReference type="EMBL" id="JXJN01009923">
    <property type="status" value="NOT_ANNOTATED_CDS"/>
    <property type="molecule type" value="Genomic_DNA"/>
</dbReference>
<dbReference type="VEuPathDB" id="VectorBase:GPPI022259"/>
<dbReference type="Proteomes" id="UP000092460">
    <property type="component" value="Unassembled WGS sequence"/>
</dbReference>